<comment type="caution">
    <text evidence="2">The sequence shown here is derived from an EMBL/GenBank/DDBJ whole genome shotgun (WGS) entry which is preliminary data.</text>
</comment>
<evidence type="ECO:0000313" key="2">
    <source>
        <dbReference type="EMBL" id="MCV2870625.1"/>
    </source>
</evidence>
<gene>
    <name evidence="2" type="ORF">OEW28_18590</name>
</gene>
<dbReference type="EMBL" id="JAOWKY010000008">
    <property type="protein sequence ID" value="MCV2870625.1"/>
    <property type="molecule type" value="Genomic_DNA"/>
</dbReference>
<feature type="region of interest" description="Disordered" evidence="1">
    <location>
        <begin position="424"/>
        <end position="600"/>
    </location>
</feature>
<keyword evidence="3" id="KW-1185">Reference proteome</keyword>
<proteinExistence type="predicted"/>
<dbReference type="Proteomes" id="UP001652542">
    <property type="component" value="Unassembled WGS sequence"/>
</dbReference>
<name>A0ABT2ZHV6_9RHOB</name>
<feature type="region of interest" description="Disordered" evidence="1">
    <location>
        <begin position="164"/>
        <end position="186"/>
    </location>
</feature>
<reference evidence="2 3" key="1">
    <citation type="submission" date="2022-10" db="EMBL/GenBank/DDBJ databases">
        <title>Defluviimonas sp. nov., isolated from ocean surface water.</title>
        <authorList>
            <person name="He W."/>
            <person name="Wang L."/>
            <person name="Zhang D.-F."/>
        </authorList>
    </citation>
    <scope>NUCLEOTIDE SEQUENCE [LARGE SCALE GENOMIC DNA]</scope>
    <source>
        <strain evidence="2 3">WL0002</strain>
    </source>
</reference>
<feature type="compositionally biased region" description="Low complexity" evidence="1">
    <location>
        <begin position="169"/>
        <end position="186"/>
    </location>
</feature>
<accession>A0ABT2ZHV6</accession>
<dbReference type="RefSeq" id="WP_263736303.1">
    <property type="nucleotide sequence ID" value="NZ_JAOWKY010000008.1"/>
</dbReference>
<protein>
    <submittedName>
        <fullName evidence="2">Uncharacterized protein</fullName>
    </submittedName>
</protein>
<feature type="compositionally biased region" description="Low complexity" evidence="1">
    <location>
        <begin position="475"/>
        <end position="487"/>
    </location>
</feature>
<feature type="region of interest" description="Disordered" evidence="1">
    <location>
        <begin position="665"/>
        <end position="706"/>
    </location>
</feature>
<feature type="compositionally biased region" description="Low complexity" evidence="1">
    <location>
        <begin position="424"/>
        <end position="468"/>
    </location>
</feature>
<feature type="compositionally biased region" description="Low complexity" evidence="1">
    <location>
        <begin position="535"/>
        <end position="573"/>
    </location>
</feature>
<evidence type="ECO:0000313" key="3">
    <source>
        <dbReference type="Proteomes" id="UP001652542"/>
    </source>
</evidence>
<feature type="compositionally biased region" description="Low complexity" evidence="1">
    <location>
        <begin position="589"/>
        <end position="600"/>
    </location>
</feature>
<evidence type="ECO:0000256" key="1">
    <source>
        <dbReference type="SAM" id="MobiDB-lite"/>
    </source>
</evidence>
<feature type="compositionally biased region" description="Low complexity" evidence="1">
    <location>
        <begin position="665"/>
        <end position="696"/>
    </location>
</feature>
<sequence length="793" mass="73368">MAQFLRPDSDVATSSWAGTPTAAPNIWQNLDEATASNTDFAYSGNNPNGSGCELGLSNPAATPGSGTCTVRYRDAQLNGTALSGSGTAVQLDVQLVQGTTVIASSGVHTLAGSWTARSFTFAASVVTDWSDLRVRFVATGGGGSPSNRRGAGVSWIEVETPDAPASVDATATPGAGSATGQGAAPAVGTGGVEAAANLLTGAASASNASSIATSSITVTAGRPVIVWLEFTAVATQATASDIGVSGAGQTWSKLAAGSVEASPEFDFFHLWYSPATGGGTGPVTLTLPYAADSYAYTIFEIEPSAGATVAIGSADVSADGGEAASISDSTAAVGANDYQIALTALGDAYSAPTITDVAPRAGWTEIDQRVVNESVWVSAVHAQISPKGGETTSSASWNAATAHSRIVTVPLTVAAASGDAALTPGAGSASGAGASPTPTAAGATASGAGSATGQGQAPGVAAGADAAPGAGGAAASGSAPAVSAGSGAAPGAGSADGQGQAPSVSAGSNADLLPASGAASGQGADPAVSAGSGVAPTTGAASGEGSAPAVAAGGGADSQAGTGTAAGTGQAADLSADATASPGSGSADGQGQAPAISAGGGASIAPGAGSADGSGSAPGVSAGAAVAAGSGAAAGQGHVPSVSADGNVSLSPLAGAADGAGLDPSVTTAATSAPGSGTATGSGAAPSAEVAAEAQPGEGGATGAGSAPGIGAGADVLAGAGAGAGQGQAPAVVILGAATRGGFAATLIGARDFAAAVEAGVAFPSGRVLVRQYATAIDTNDHAGPIRVRAFGG</sequence>
<feature type="compositionally biased region" description="Gly residues" evidence="1">
    <location>
        <begin position="697"/>
        <end position="706"/>
    </location>
</feature>
<organism evidence="2 3">
    <name type="scientific">Albidovulum marisflavi</name>
    <dbReference type="NCBI Taxonomy" id="2984159"/>
    <lineage>
        <taxon>Bacteria</taxon>
        <taxon>Pseudomonadati</taxon>
        <taxon>Pseudomonadota</taxon>
        <taxon>Alphaproteobacteria</taxon>
        <taxon>Rhodobacterales</taxon>
        <taxon>Paracoccaceae</taxon>
        <taxon>Albidovulum</taxon>
    </lineage>
</organism>